<dbReference type="RefSeq" id="WP_008239147.1">
    <property type="nucleotide sequence ID" value="NZ_AJJU01000009.1"/>
</dbReference>
<sequence>MDISIVQLLFYFLPALLTGIIAFYFFKLHTANEEGRRRYLLHKETHKSILPIRLQAYERITLFLERMAPQKLLLRVPPISDQTSAYENLLIATIEQEFDHNISQQIYMSDEGWNIVKAAKNATIQVIRKAAMNEKTTSADKLREAVLSEYIDKQTPSANALAHIKKEIQELWD</sequence>
<protein>
    <submittedName>
        <fullName evidence="2">Uncharacterized protein</fullName>
    </submittedName>
</protein>
<dbReference type="Pfam" id="PF25589">
    <property type="entry name" value="DUF7935"/>
    <property type="match status" value="1"/>
</dbReference>
<dbReference type="EMBL" id="AJJU01000009">
    <property type="protein sequence ID" value="EID74648.1"/>
    <property type="molecule type" value="Genomic_DNA"/>
</dbReference>
<keyword evidence="1" id="KW-0812">Transmembrane</keyword>
<dbReference type="eggNOG" id="ENOG502ZBUH">
    <property type="taxonomic scope" value="Bacteria"/>
</dbReference>
<keyword evidence="1" id="KW-0472">Membrane</keyword>
<keyword evidence="1" id="KW-1133">Transmembrane helix</keyword>
<proteinExistence type="predicted"/>
<reference evidence="2 3" key="1">
    <citation type="journal article" date="2012" name="J. Bacteriol.">
        <title>Genome Sequence of the Halotolerant Bacterium Imtechella halotolerans K1T.</title>
        <authorList>
            <person name="Kumar S."/>
            <person name="Vikram S."/>
            <person name="Subramanian S."/>
            <person name="Raghava G.P."/>
            <person name="Pinnaka A.K."/>
        </authorList>
    </citation>
    <scope>NUCLEOTIDE SEQUENCE [LARGE SCALE GENOMIC DNA]</scope>
    <source>
        <strain evidence="2 3">K1</strain>
    </source>
</reference>
<accession>I0WE32</accession>
<dbReference type="Proteomes" id="UP000005938">
    <property type="component" value="Unassembled WGS sequence"/>
</dbReference>
<dbReference type="OrthoDB" id="1493032at2"/>
<evidence type="ECO:0000313" key="3">
    <source>
        <dbReference type="Proteomes" id="UP000005938"/>
    </source>
</evidence>
<name>I0WE32_9FLAO</name>
<keyword evidence="3" id="KW-1185">Reference proteome</keyword>
<dbReference type="PATRIC" id="fig|946077.3.peg.1557"/>
<gene>
    <name evidence="2" type="ORF">W5A_07707</name>
</gene>
<feature type="transmembrane region" description="Helical" evidence="1">
    <location>
        <begin position="6"/>
        <end position="26"/>
    </location>
</feature>
<evidence type="ECO:0000313" key="2">
    <source>
        <dbReference type="EMBL" id="EID74648.1"/>
    </source>
</evidence>
<dbReference type="AlphaFoldDB" id="I0WE32"/>
<dbReference type="STRING" id="946077.W5A_07707"/>
<organism evidence="2 3">
    <name type="scientific">Imtechella halotolerans K1</name>
    <dbReference type="NCBI Taxonomy" id="946077"/>
    <lineage>
        <taxon>Bacteria</taxon>
        <taxon>Pseudomonadati</taxon>
        <taxon>Bacteroidota</taxon>
        <taxon>Flavobacteriia</taxon>
        <taxon>Flavobacteriales</taxon>
        <taxon>Flavobacteriaceae</taxon>
        <taxon>Imtechella</taxon>
    </lineage>
</organism>
<comment type="caution">
    <text evidence="2">The sequence shown here is derived from an EMBL/GenBank/DDBJ whole genome shotgun (WGS) entry which is preliminary data.</text>
</comment>
<evidence type="ECO:0000256" key="1">
    <source>
        <dbReference type="SAM" id="Phobius"/>
    </source>
</evidence>
<dbReference type="InterPro" id="IPR057695">
    <property type="entry name" value="DUF7935"/>
</dbReference>